<evidence type="ECO:0008006" key="3">
    <source>
        <dbReference type="Google" id="ProtNLM"/>
    </source>
</evidence>
<dbReference type="Gene3D" id="6.10.280.50">
    <property type="match status" value="1"/>
</dbReference>
<dbReference type="Proteomes" id="UP000037446">
    <property type="component" value="Unassembled WGS sequence"/>
</dbReference>
<name>A0A0L1KC04_9SPHN</name>
<proteinExistence type="predicted"/>
<protein>
    <recommendedName>
        <fullName evidence="3">DUF465 domain-containing protein</fullName>
    </recommendedName>
</protein>
<dbReference type="PATRIC" id="fig|1306953.7.peg.724"/>
<comment type="caution">
    <text evidence="1">The sequence shown here is derived from an EMBL/GenBank/DDBJ whole genome shotgun (WGS) entry which is preliminary data.</text>
</comment>
<dbReference type="GeneID" id="93686376"/>
<organism evidence="1 2">
    <name type="scientific">Qipengyuania citrea LAMA 915</name>
    <dbReference type="NCBI Taxonomy" id="1306953"/>
    <lineage>
        <taxon>Bacteria</taxon>
        <taxon>Pseudomonadati</taxon>
        <taxon>Pseudomonadota</taxon>
        <taxon>Alphaproteobacteria</taxon>
        <taxon>Sphingomonadales</taxon>
        <taxon>Erythrobacteraceae</taxon>
        <taxon>Qipengyuania</taxon>
    </lineage>
</organism>
<evidence type="ECO:0000313" key="2">
    <source>
        <dbReference type="Proteomes" id="UP000037446"/>
    </source>
</evidence>
<sequence length="51" mass="5812">MHSSHVDALKAKHAGLEARLHEEEIRPAPDIAMIRQIKKQKLRIKEEIASS</sequence>
<dbReference type="AlphaFoldDB" id="A0A0L1KC04"/>
<dbReference type="InterPro" id="IPR007420">
    <property type="entry name" value="DUF465"/>
</dbReference>
<evidence type="ECO:0000313" key="1">
    <source>
        <dbReference type="EMBL" id="KNH01580.1"/>
    </source>
</evidence>
<reference evidence="1" key="1">
    <citation type="submission" date="2015-02" db="EMBL/GenBank/DDBJ databases">
        <authorList>
            <person name="Chooi Y.-H."/>
        </authorList>
    </citation>
    <scope>NUCLEOTIDE SEQUENCE [LARGE SCALE GENOMIC DNA]</scope>
    <source>
        <strain evidence="1">LAMA 915</strain>
    </source>
</reference>
<dbReference type="Pfam" id="PF04325">
    <property type="entry name" value="DUF465"/>
    <property type="match status" value="1"/>
</dbReference>
<gene>
    <name evidence="1" type="ORF">J121_714</name>
</gene>
<dbReference type="RefSeq" id="WP_082835760.1">
    <property type="nucleotide sequence ID" value="NZ_JYNE01000026.1"/>
</dbReference>
<dbReference type="STRING" id="1306953.J121_714"/>
<dbReference type="InterPro" id="IPR038444">
    <property type="entry name" value="DUF465_sf"/>
</dbReference>
<accession>A0A0L1KC04</accession>
<dbReference type="EMBL" id="JYNE01000026">
    <property type="protein sequence ID" value="KNH01580.1"/>
    <property type="molecule type" value="Genomic_DNA"/>
</dbReference>